<feature type="repeat" description="TPR" evidence="3">
    <location>
        <begin position="52"/>
        <end position="85"/>
    </location>
</feature>
<evidence type="ECO:0000256" key="3">
    <source>
        <dbReference type="PROSITE-ProRule" id="PRU00339"/>
    </source>
</evidence>
<dbReference type="PROSITE" id="PS50005">
    <property type="entry name" value="TPR"/>
    <property type="match status" value="3"/>
</dbReference>
<dbReference type="Gene3D" id="1.25.40.10">
    <property type="entry name" value="Tetratricopeptide repeat domain"/>
    <property type="match status" value="2"/>
</dbReference>
<dbReference type="InterPro" id="IPR050498">
    <property type="entry name" value="Ycf3"/>
</dbReference>
<keyword evidence="1" id="KW-0677">Repeat</keyword>
<keyword evidence="4" id="KW-0472">Membrane</keyword>
<evidence type="ECO:0000256" key="1">
    <source>
        <dbReference type="ARBA" id="ARBA00022737"/>
    </source>
</evidence>
<dbReference type="Pfam" id="PF07719">
    <property type="entry name" value="TPR_2"/>
    <property type="match status" value="1"/>
</dbReference>
<dbReference type="SMART" id="SM00028">
    <property type="entry name" value="TPR"/>
    <property type="match status" value="3"/>
</dbReference>
<feature type="transmembrane region" description="Helical" evidence="4">
    <location>
        <begin position="6"/>
        <end position="25"/>
    </location>
</feature>
<proteinExistence type="predicted"/>
<organism evidence="5">
    <name type="scientific">Planktothricoides raciborskii GIHE-MW2</name>
    <dbReference type="NCBI Taxonomy" id="2792601"/>
    <lineage>
        <taxon>Bacteria</taxon>
        <taxon>Bacillati</taxon>
        <taxon>Cyanobacteriota</taxon>
        <taxon>Cyanophyceae</taxon>
        <taxon>Oscillatoriophycideae</taxon>
        <taxon>Oscillatoriales</taxon>
        <taxon>Oscillatoriaceae</taxon>
        <taxon>Planktothricoides</taxon>
    </lineage>
</organism>
<evidence type="ECO:0000313" key="5">
    <source>
        <dbReference type="EMBL" id="XCM34813.1"/>
    </source>
</evidence>
<dbReference type="Pfam" id="PF13424">
    <property type="entry name" value="TPR_12"/>
    <property type="match status" value="1"/>
</dbReference>
<dbReference type="InterPro" id="IPR011990">
    <property type="entry name" value="TPR-like_helical_dom_sf"/>
</dbReference>
<gene>
    <name evidence="5" type="ORF">ABWT76_003453</name>
</gene>
<name>A0AAU8J8A3_9CYAN</name>
<dbReference type="AlphaFoldDB" id="A0AAU8J8A3"/>
<dbReference type="InterPro" id="IPR013105">
    <property type="entry name" value="TPR_2"/>
</dbReference>
<reference evidence="5" key="1">
    <citation type="submission" date="2024-07" db="EMBL/GenBank/DDBJ databases">
        <authorList>
            <person name="Kim Y.J."/>
            <person name="Jeong J.Y."/>
        </authorList>
    </citation>
    <scope>NUCLEOTIDE SEQUENCE</scope>
    <source>
        <strain evidence="5">GIHE-MW2</strain>
    </source>
</reference>
<feature type="repeat" description="TPR" evidence="3">
    <location>
        <begin position="124"/>
        <end position="157"/>
    </location>
</feature>
<keyword evidence="4" id="KW-0812">Transmembrane</keyword>
<dbReference type="PANTHER" id="PTHR44858:SF1">
    <property type="entry name" value="UDP-N-ACETYLGLUCOSAMINE--PEPTIDE N-ACETYLGLUCOSAMINYLTRANSFERASE SPINDLY-RELATED"/>
    <property type="match status" value="1"/>
</dbReference>
<dbReference type="InterPro" id="IPR019734">
    <property type="entry name" value="TPR_rpt"/>
</dbReference>
<dbReference type="RefSeq" id="WP_190878867.1">
    <property type="nucleotide sequence ID" value="NZ_CP159837.1"/>
</dbReference>
<dbReference type="SUPFAM" id="SSF48452">
    <property type="entry name" value="TPR-like"/>
    <property type="match status" value="1"/>
</dbReference>
<sequence>MDNSLGILYLSVLLGFLAIVAGFVIRQIFKTRQLENQLSKLQKKINSDKASPQDYYELGSIYLDKKLYSQSVQMFQKALKFKDLENENLALIYNALGFAYAALEQYDIAIRQYKQALKCQEDYVVAWNNLGYSYERKTLTVQALEAYENALKYEPNNETAKIRSSSLRKRV</sequence>
<accession>A0AAU8J8A3</accession>
<evidence type="ECO:0000256" key="2">
    <source>
        <dbReference type="ARBA" id="ARBA00022803"/>
    </source>
</evidence>
<feature type="repeat" description="TPR" evidence="3">
    <location>
        <begin position="90"/>
        <end position="123"/>
    </location>
</feature>
<dbReference type="PANTHER" id="PTHR44858">
    <property type="entry name" value="TETRATRICOPEPTIDE REPEAT PROTEIN 6"/>
    <property type="match status" value="1"/>
</dbReference>
<evidence type="ECO:0000256" key="4">
    <source>
        <dbReference type="SAM" id="Phobius"/>
    </source>
</evidence>
<dbReference type="EMBL" id="CP159837">
    <property type="protein sequence ID" value="XCM34813.1"/>
    <property type="molecule type" value="Genomic_DNA"/>
</dbReference>
<keyword evidence="2 3" id="KW-0802">TPR repeat</keyword>
<keyword evidence="4" id="KW-1133">Transmembrane helix</keyword>
<protein>
    <submittedName>
        <fullName evidence="5">Tetratricopeptide repeat protein</fullName>
    </submittedName>
</protein>